<evidence type="ECO:0000313" key="1">
    <source>
        <dbReference type="EMBL" id="KAK4096866.1"/>
    </source>
</evidence>
<reference evidence="1" key="1">
    <citation type="journal article" date="2023" name="Mol. Phylogenet. Evol.">
        <title>Genome-scale phylogeny and comparative genomics of the fungal order Sordariales.</title>
        <authorList>
            <person name="Hensen N."/>
            <person name="Bonometti L."/>
            <person name="Westerberg I."/>
            <person name="Brannstrom I.O."/>
            <person name="Guillou S."/>
            <person name="Cros-Aarteil S."/>
            <person name="Calhoun S."/>
            <person name="Haridas S."/>
            <person name="Kuo A."/>
            <person name="Mondo S."/>
            <person name="Pangilinan J."/>
            <person name="Riley R."/>
            <person name="LaButti K."/>
            <person name="Andreopoulos B."/>
            <person name="Lipzen A."/>
            <person name="Chen C."/>
            <person name="Yan M."/>
            <person name="Daum C."/>
            <person name="Ng V."/>
            <person name="Clum A."/>
            <person name="Steindorff A."/>
            <person name="Ohm R.A."/>
            <person name="Martin F."/>
            <person name="Silar P."/>
            <person name="Natvig D.O."/>
            <person name="Lalanne C."/>
            <person name="Gautier V."/>
            <person name="Ament-Velasquez S.L."/>
            <person name="Kruys A."/>
            <person name="Hutchinson M.I."/>
            <person name="Powell A.J."/>
            <person name="Barry K."/>
            <person name="Miller A.N."/>
            <person name="Grigoriev I.V."/>
            <person name="Debuchy R."/>
            <person name="Gladieux P."/>
            <person name="Hiltunen Thoren M."/>
            <person name="Johannesson H."/>
        </authorList>
    </citation>
    <scope>NUCLEOTIDE SEQUENCE</scope>
    <source>
        <strain evidence="1">CBS 757.83</strain>
    </source>
</reference>
<proteinExistence type="predicted"/>
<dbReference type="EMBL" id="MU863693">
    <property type="protein sequence ID" value="KAK4096866.1"/>
    <property type="molecule type" value="Genomic_DNA"/>
</dbReference>
<sequence>AAMVANINDARLHAGKGTVGFINLVLYAAAATARKRGGVLRDVQHGRNWGCGVDEAFPARQAWDAVTGLGTPEFEKLKALYLRLP</sequence>
<dbReference type="GO" id="GO:0004252">
    <property type="term" value="F:serine-type endopeptidase activity"/>
    <property type="evidence" value="ECO:0007669"/>
    <property type="project" value="InterPro"/>
</dbReference>
<dbReference type="PANTHER" id="PTHR14218">
    <property type="entry name" value="PROTEASE S8 TRIPEPTIDYL PEPTIDASE I CLN2"/>
    <property type="match status" value="1"/>
</dbReference>
<dbReference type="GO" id="GO:0006508">
    <property type="term" value="P:proteolysis"/>
    <property type="evidence" value="ECO:0007669"/>
    <property type="project" value="InterPro"/>
</dbReference>
<evidence type="ECO:0000313" key="2">
    <source>
        <dbReference type="Proteomes" id="UP001305647"/>
    </source>
</evidence>
<protein>
    <submittedName>
        <fullName evidence="1">Uncharacterized protein</fullName>
    </submittedName>
</protein>
<reference evidence="1" key="2">
    <citation type="submission" date="2023-05" db="EMBL/GenBank/DDBJ databases">
        <authorList>
            <consortium name="Lawrence Berkeley National Laboratory"/>
            <person name="Steindorff A."/>
            <person name="Hensen N."/>
            <person name="Bonometti L."/>
            <person name="Westerberg I."/>
            <person name="Brannstrom I.O."/>
            <person name="Guillou S."/>
            <person name="Cros-Aarteil S."/>
            <person name="Calhoun S."/>
            <person name="Haridas S."/>
            <person name="Kuo A."/>
            <person name="Mondo S."/>
            <person name="Pangilinan J."/>
            <person name="Riley R."/>
            <person name="Labutti K."/>
            <person name="Andreopoulos B."/>
            <person name="Lipzen A."/>
            <person name="Chen C."/>
            <person name="Yanf M."/>
            <person name="Daum C."/>
            <person name="Ng V."/>
            <person name="Clum A."/>
            <person name="Ohm R."/>
            <person name="Martin F."/>
            <person name="Silar P."/>
            <person name="Natvig D."/>
            <person name="Lalanne C."/>
            <person name="Gautier V."/>
            <person name="Ament-Velasquez S.L."/>
            <person name="Kruys A."/>
            <person name="Hutchinson M.I."/>
            <person name="Powell A.J."/>
            <person name="Barry K."/>
            <person name="Miller A.N."/>
            <person name="Grigoriev I.V."/>
            <person name="Debuchy R."/>
            <person name="Gladieux P."/>
            <person name="Thoren M.H."/>
            <person name="Johannesson H."/>
        </authorList>
    </citation>
    <scope>NUCLEOTIDE SEQUENCE</scope>
    <source>
        <strain evidence="1">CBS 757.83</strain>
    </source>
</reference>
<dbReference type="AlphaFoldDB" id="A0AAN6SXP9"/>
<comment type="caution">
    <text evidence="1">The sequence shown here is derived from an EMBL/GenBank/DDBJ whole genome shotgun (WGS) entry which is preliminary data.</text>
</comment>
<gene>
    <name evidence="1" type="ORF">N658DRAFT_435233</name>
</gene>
<dbReference type="Proteomes" id="UP001305647">
    <property type="component" value="Unassembled WGS sequence"/>
</dbReference>
<organism evidence="1 2">
    <name type="scientific">Parathielavia hyrcaniae</name>
    <dbReference type="NCBI Taxonomy" id="113614"/>
    <lineage>
        <taxon>Eukaryota</taxon>
        <taxon>Fungi</taxon>
        <taxon>Dikarya</taxon>
        <taxon>Ascomycota</taxon>
        <taxon>Pezizomycotina</taxon>
        <taxon>Sordariomycetes</taxon>
        <taxon>Sordariomycetidae</taxon>
        <taxon>Sordariales</taxon>
        <taxon>Chaetomiaceae</taxon>
        <taxon>Parathielavia</taxon>
    </lineage>
</organism>
<accession>A0AAN6SXP9</accession>
<dbReference type="SUPFAM" id="SSF52743">
    <property type="entry name" value="Subtilisin-like"/>
    <property type="match status" value="1"/>
</dbReference>
<name>A0AAN6SXP9_9PEZI</name>
<feature type="non-terminal residue" evidence="1">
    <location>
        <position position="1"/>
    </location>
</feature>
<dbReference type="InterPro" id="IPR050819">
    <property type="entry name" value="Tripeptidyl-peptidase_I"/>
</dbReference>
<dbReference type="Gene3D" id="3.40.50.200">
    <property type="entry name" value="Peptidase S8/S53 domain"/>
    <property type="match status" value="1"/>
</dbReference>
<keyword evidence="2" id="KW-1185">Reference proteome</keyword>
<dbReference type="PANTHER" id="PTHR14218:SF19">
    <property type="entry name" value="SERINE PROTEASE AORO, PUTATIVE (AFU_ORTHOLOGUE AFUA_6G10250)-RELATED"/>
    <property type="match status" value="1"/>
</dbReference>
<dbReference type="InterPro" id="IPR036852">
    <property type="entry name" value="Peptidase_S8/S53_dom_sf"/>
</dbReference>
<dbReference type="GO" id="GO:0008240">
    <property type="term" value="F:tripeptidyl-peptidase activity"/>
    <property type="evidence" value="ECO:0007669"/>
    <property type="project" value="TreeGrafter"/>
</dbReference>